<dbReference type="SUPFAM" id="SSF53335">
    <property type="entry name" value="S-adenosyl-L-methionine-dependent methyltransferases"/>
    <property type="match status" value="1"/>
</dbReference>
<dbReference type="Pfam" id="PF08241">
    <property type="entry name" value="Methyltransf_11"/>
    <property type="match status" value="1"/>
</dbReference>
<dbReference type="EMBL" id="UOFI01000211">
    <property type="protein sequence ID" value="VAW70925.1"/>
    <property type="molecule type" value="Genomic_DNA"/>
</dbReference>
<keyword evidence="1" id="KW-0808">Transferase</keyword>
<dbReference type="CDD" id="cd02440">
    <property type="entry name" value="AdoMet_MTases"/>
    <property type="match status" value="1"/>
</dbReference>
<dbReference type="InterPro" id="IPR029063">
    <property type="entry name" value="SAM-dependent_MTases_sf"/>
</dbReference>
<feature type="domain" description="Methyltransferase type 11" evidence="2">
    <location>
        <begin position="76"/>
        <end position="173"/>
    </location>
</feature>
<name>A0A3B0XR63_9ZZZZ</name>
<dbReference type="AlphaFoldDB" id="A0A3B0XR63"/>
<dbReference type="Gene3D" id="3.40.50.150">
    <property type="entry name" value="Vaccinia Virus protein VP39"/>
    <property type="match status" value="1"/>
</dbReference>
<protein>
    <recommendedName>
        <fullName evidence="2">Methyltransferase type 11 domain-containing protein</fullName>
    </recommendedName>
</protein>
<organism evidence="3">
    <name type="scientific">hydrothermal vent metagenome</name>
    <dbReference type="NCBI Taxonomy" id="652676"/>
    <lineage>
        <taxon>unclassified sequences</taxon>
        <taxon>metagenomes</taxon>
        <taxon>ecological metagenomes</taxon>
    </lineage>
</organism>
<accession>A0A3B0XR63</accession>
<evidence type="ECO:0000256" key="1">
    <source>
        <dbReference type="ARBA" id="ARBA00022679"/>
    </source>
</evidence>
<dbReference type="InterPro" id="IPR050447">
    <property type="entry name" value="Erg6_SMT_methyltransf"/>
</dbReference>
<sequence>MHGNTGMKKIETQVADHYGDSELLSRILDGLEASGLDRHNLQAANLAPVEEFHTGGKVATEYAVAKMSLKANQHVLDVGCGIGGTVRHIAEHKACQVTGIDLTPEYISAAKELSELTGFDHRVKFQVASALDLPFQDMNFDAAISLHVAMNIHDRVSLYTEIARVLKSGATFCLFDMMKKNSEALKYPVPWSQSIETSHLTTADEMLVLLDNAGFYVDEVEDRTEFALEFFKQNTSTAGPPPLGLHLVMGESAAEKLQNTLWNLENGRIAPVQMLARRK</sequence>
<reference evidence="3" key="1">
    <citation type="submission" date="2018-06" db="EMBL/GenBank/DDBJ databases">
        <authorList>
            <person name="Zhirakovskaya E."/>
        </authorList>
    </citation>
    <scope>NUCLEOTIDE SEQUENCE</scope>
</reference>
<gene>
    <name evidence="3" type="ORF">MNBD_GAMMA09-3919</name>
</gene>
<evidence type="ECO:0000259" key="2">
    <source>
        <dbReference type="Pfam" id="PF08241"/>
    </source>
</evidence>
<dbReference type="GO" id="GO:0008757">
    <property type="term" value="F:S-adenosylmethionine-dependent methyltransferase activity"/>
    <property type="evidence" value="ECO:0007669"/>
    <property type="project" value="InterPro"/>
</dbReference>
<dbReference type="PANTHER" id="PTHR44068:SF11">
    <property type="entry name" value="GERANYL DIPHOSPHATE 2-C-METHYLTRANSFERASE"/>
    <property type="match status" value="1"/>
</dbReference>
<proteinExistence type="predicted"/>
<evidence type="ECO:0000313" key="3">
    <source>
        <dbReference type="EMBL" id="VAW70925.1"/>
    </source>
</evidence>
<dbReference type="PANTHER" id="PTHR44068">
    <property type="entry name" value="ZGC:194242"/>
    <property type="match status" value="1"/>
</dbReference>
<dbReference type="InterPro" id="IPR013216">
    <property type="entry name" value="Methyltransf_11"/>
</dbReference>